<evidence type="ECO:0000313" key="3">
    <source>
        <dbReference type="EMBL" id="MBS7230980.1"/>
    </source>
</evidence>
<gene>
    <name evidence="3" type="ORF">KHA90_08085</name>
</gene>
<organism evidence="3 4">
    <name type="scientific">Flavobacterium psychroterrae</name>
    <dbReference type="NCBI Taxonomy" id="2133767"/>
    <lineage>
        <taxon>Bacteria</taxon>
        <taxon>Pseudomonadati</taxon>
        <taxon>Bacteroidota</taxon>
        <taxon>Flavobacteriia</taxon>
        <taxon>Flavobacteriales</taxon>
        <taxon>Flavobacteriaceae</taxon>
        <taxon>Flavobacterium</taxon>
    </lineage>
</organism>
<sequence>MRRILELNHAEARAYFLKAESYFNFDLPQYFVFQNIIHQVSAQLAGCRLSDFLGTYITPTGQVKPTYPSDFENVNYSFLNNKDGKFAWRPFQLIHPALYVSLVHNMTEEANWNLIVARFGQFNANPKIKCYSIPLESDNVQSDKASTVTQWWQTIEQQSIELALKYEYVLHTDITDCYGSIYTHSVPWAIHTKPVAKQPANRTNYALIGNSIDKHLREMAFGQTNGIPQGSVVMDFIAEMVLGYADLELSIRIPAHIQDYQIVRYRDDYRIFSNNPQDAELITKILTEILIELGMRLNAQKTLVSNNVVRDSIKPDKLYWISQKNGSKSIQQHLLIIHTLSDKYPNSGSLSKALGKFYDRIKGLAELYNVHVLISILVDIMYKNPRTYPIASAILSKLFSLLNDPAKRDVILQSIMTKFEKIPNTGHIKIWLQRLTIKIDRTKVYDENLCRKVNNPAIQIWDSTWLNQALKTMIDNAQIIDEQFIQSIDVVINPFEVQLFVNEYDEEPEYDDEPEE</sequence>
<dbReference type="InterPro" id="IPR000477">
    <property type="entry name" value="RT_dom"/>
</dbReference>
<keyword evidence="3" id="KW-0548">Nucleotidyltransferase</keyword>
<dbReference type="PROSITE" id="PS50878">
    <property type="entry name" value="RT_POL"/>
    <property type="match status" value="1"/>
</dbReference>
<feature type="domain" description="Reverse transcriptase" evidence="2">
    <location>
        <begin position="60"/>
        <end position="325"/>
    </location>
</feature>
<keyword evidence="4" id="KW-1185">Reference proteome</keyword>
<proteinExistence type="inferred from homology"/>
<dbReference type="SUPFAM" id="SSF56672">
    <property type="entry name" value="DNA/RNA polymerases"/>
    <property type="match status" value="1"/>
</dbReference>
<protein>
    <submittedName>
        <fullName evidence="3">RNA-directed DNA polymerase</fullName>
    </submittedName>
</protein>
<reference evidence="3 4" key="1">
    <citation type="journal article" date="2018" name="Int. J. Syst. Evol. Microbiol.">
        <title>Flavobacterium chryseum sp. nov. and Flavobacterium psychroterrae sp. nov., novel environmental bacteria isolated from Antarctica.</title>
        <authorList>
            <person name="Kralova S."/>
            <person name="Svec P."/>
            <person name="Busse H.J."/>
            <person name="Stankova E."/>
            <person name="Vaczi P."/>
            <person name="Sedlacek I."/>
        </authorList>
    </citation>
    <scope>NUCLEOTIDE SEQUENCE [LARGE SCALE GENOMIC DNA]</scope>
    <source>
        <strain evidence="3 4">CCM 8827</strain>
    </source>
</reference>
<keyword evidence="3" id="KW-0695">RNA-directed DNA polymerase</keyword>
<dbReference type="PANTHER" id="PTHR34047">
    <property type="entry name" value="NUCLEAR INTRON MATURASE 1, MITOCHONDRIAL-RELATED"/>
    <property type="match status" value="1"/>
</dbReference>
<evidence type="ECO:0000313" key="4">
    <source>
        <dbReference type="Proteomes" id="UP000722625"/>
    </source>
</evidence>
<name>A0ABS5PAU3_9FLAO</name>
<evidence type="ECO:0000259" key="2">
    <source>
        <dbReference type="PROSITE" id="PS50878"/>
    </source>
</evidence>
<comment type="similarity">
    <text evidence="1">Belongs to the bacterial reverse transcriptase family.</text>
</comment>
<accession>A0ABS5PAU3</accession>
<dbReference type="RefSeq" id="WP_213297465.1">
    <property type="nucleotide sequence ID" value="NZ_JAGYVZ010000005.1"/>
</dbReference>
<dbReference type="Pfam" id="PF00078">
    <property type="entry name" value="RVT_1"/>
    <property type="match status" value="1"/>
</dbReference>
<dbReference type="PANTHER" id="PTHR34047:SF8">
    <property type="entry name" value="PROTEIN YKFC"/>
    <property type="match status" value="1"/>
</dbReference>
<evidence type="ECO:0000256" key="1">
    <source>
        <dbReference type="ARBA" id="ARBA00034120"/>
    </source>
</evidence>
<comment type="caution">
    <text evidence="3">The sequence shown here is derived from an EMBL/GenBank/DDBJ whole genome shotgun (WGS) entry which is preliminary data.</text>
</comment>
<dbReference type="GO" id="GO:0003964">
    <property type="term" value="F:RNA-directed DNA polymerase activity"/>
    <property type="evidence" value="ECO:0007669"/>
    <property type="project" value="UniProtKB-KW"/>
</dbReference>
<dbReference type="CDD" id="cd01646">
    <property type="entry name" value="RT_Bac_retron_I"/>
    <property type="match status" value="1"/>
</dbReference>
<dbReference type="Proteomes" id="UP000722625">
    <property type="component" value="Unassembled WGS sequence"/>
</dbReference>
<dbReference type="InterPro" id="IPR051083">
    <property type="entry name" value="GrpII_Intron_Splice-Mob/Def"/>
</dbReference>
<keyword evidence="3" id="KW-0808">Transferase</keyword>
<dbReference type="EMBL" id="JAGYVZ010000005">
    <property type="protein sequence ID" value="MBS7230980.1"/>
    <property type="molecule type" value="Genomic_DNA"/>
</dbReference>
<dbReference type="InterPro" id="IPR043502">
    <property type="entry name" value="DNA/RNA_pol_sf"/>
</dbReference>